<evidence type="ECO:0000259" key="2">
    <source>
        <dbReference type="PROSITE" id="PS50048"/>
    </source>
</evidence>
<dbReference type="InterPro" id="IPR036864">
    <property type="entry name" value="Zn2-C6_fun-type_DNA-bd_sf"/>
</dbReference>
<dbReference type="PANTHER" id="PTHR38111:SF2">
    <property type="entry name" value="FINGER DOMAIN PROTEIN, PUTATIVE (AFU_ORTHOLOGUE AFUA_1G01560)-RELATED"/>
    <property type="match status" value="1"/>
</dbReference>
<keyword evidence="1" id="KW-0539">Nucleus</keyword>
<dbReference type="SMART" id="SM00066">
    <property type="entry name" value="GAL4"/>
    <property type="match status" value="1"/>
</dbReference>
<evidence type="ECO:0000256" key="1">
    <source>
        <dbReference type="ARBA" id="ARBA00023242"/>
    </source>
</evidence>
<dbReference type="PROSITE" id="PS50048">
    <property type="entry name" value="ZN2_CY6_FUNGAL_2"/>
    <property type="match status" value="1"/>
</dbReference>
<dbReference type="SUPFAM" id="SSF57701">
    <property type="entry name" value="Zn2/Cys6 DNA-binding domain"/>
    <property type="match status" value="1"/>
</dbReference>
<proteinExistence type="predicted"/>
<dbReference type="PANTHER" id="PTHR38111">
    <property type="entry name" value="ZN(2)-C6 FUNGAL-TYPE DOMAIN-CONTAINING PROTEIN-RELATED"/>
    <property type="match status" value="1"/>
</dbReference>
<dbReference type="GO" id="GO:0008270">
    <property type="term" value="F:zinc ion binding"/>
    <property type="evidence" value="ECO:0007669"/>
    <property type="project" value="InterPro"/>
</dbReference>
<keyword evidence="4" id="KW-1185">Reference proteome</keyword>
<evidence type="ECO:0000313" key="4">
    <source>
        <dbReference type="Proteomes" id="UP000799767"/>
    </source>
</evidence>
<dbReference type="CDD" id="cd00067">
    <property type="entry name" value="GAL4"/>
    <property type="match status" value="1"/>
</dbReference>
<sequence length="547" mass="60556">MGGAEPGAGKSPRRKRVVLLKPSHNCCKTCRTRKIKCGGERPHCAKCTRSGLLCEGYTTWVLTMRQPDTESPGLPINLPSSVGPRAMNRVQLFARFLGDRFSDVAPAAPPAGHVPSLSLPHLWAEMDIETPLLCHAIDTLCLTDTASKSPCTAMAYAAAAARGRTYGMLHRAIALHQSKPPTRSSRDIVLTIICISLTAALGSEAELDDRHSQATAHLEGALRFLAANGPSFLIGDDKLDAVLLRHIQMYCLPVGLARRKEFIFQTPEWQRVPRVLLHDDLNVYKASGYIRAQSLPTKSLRWHHEFETTTDRNLHRDMLGPIPKLLEVADNFVKGYTGDAEQLQAMSHVVRRADHTLETSVGPAMDDAFRVHEPHITNDHTDAFDPAIEEHAFLRTSAFVREHFQFVSPMCGYASANMYLLSLMTDCTLLQIICCGIEHGLSPEWTGVHKDDVEERASANAFGLCQHVYFYSQRSLTAAIFLRLMVAGARNYFESIGQVDATEWCDGCLDANSLRIERLQLTATSLCPVVATFPRIAEGFKIPNYVP</sequence>
<accession>A0A6A6PLF7</accession>
<dbReference type="InterPro" id="IPR001138">
    <property type="entry name" value="Zn2Cys6_DnaBD"/>
</dbReference>
<dbReference type="InterPro" id="IPR053178">
    <property type="entry name" value="Osmoadaptation_assoc"/>
</dbReference>
<dbReference type="OrthoDB" id="10261408at2759"/>
<organism evidence="3 4">
    <name type="scientific">Neohortaea acidophila</name>
    <dbReference type="NCBI Taxonomy" id="245834"/>
    <lineage>
        <taxon>Eukaryota</taxon>
        <taxon>Fungi</taxon>
        <taxon>Dikarya</taxon>
        <taxon>Ascomycota</taxon>
        <taxon>Pezizomycotina</taxon>
        <taxon>Dothideomycetes</taxon>
        <taxon>Dothideomycetidae</taxon>
        <taxon>Mycosphaerellales</taxon>
        <taxon>Teratosphaeriaceae</taxon>
        <taxon>Neohortaea</taxon>
    </lineage>
</organism>
<dbReference type="RefSeq" id="XP_033587392.1">
    <property type="nucleotide sequence ID" value="XM_033734418.1"/>
</dbReference>
<dbReference type="Proteomes" id="UP000799767">
    <property type="component" value="Unassembled WGS sequence"/>
</dbReference>
<reference evidence="3" key="1">
    <citation type="journal article" date="2020" name="Stud. Mycol.">
        <title>101 Dothideomycetes genomes: a test case for predicting lifestyles and emergence of pathogens.</title>
        <authorList>
            <person name="Haridas S."/>
            <person name="Albert R."/>
            <person name="Binder M."/>
            <person name="Bloem J."/>
            <person name="Labutti K."/>
            <person name="Salamov A."/>
            <person name="Andreopoulos B."/>
            <person name="Baker S."/>
            <person name="Barry K."/>
            <person name="Bills G."/>
            <person name="Bluhm B."/>
            <person name="Cannon C."/>
            <person name="Castanera R."/>
            <person name="Culley D."/>
            <person name="Daum C."/>
            <person name="Ezra D."/>
            <person name="Gonzalez J."/>
            <person name="Henrissat B."/>
            <person name="Kuo A."/>
            <person name="Liang C."/>
            <person name="Lipzen A."/>
            <person name="Lutzoni F."/>
            <person name="Magnuson J."/>
            <person name="Mondo S."/>
            <person name="Nolan M."/>
            <person name="Ohm R."/>
            <person name="Pangilinan J."/>
            <person name="Park H.-J."/>
            <person name="Ramirez L."/>
            <person name="Alfaro M."/>
            <person name="Sun H."/>
            <person name="Tritt A."/>
            <person name="Yoshinaga Y."/>
            <person name="Zwiers L.-H."/>
            <person name="Turgeon B."/>
            <person name="Goodwin S."/>
            <person name="Spatafora J."/>
            <person name="Crous P."/>
            <person name="Grigoriev I."/>
        </authorList>
    </citation>
    <scope>NUCLEOTIDE SEQUENCE</scope>
    <source>
        <strain evidence="3">CBS 113389</strain>
    </source>
</reference>
<dbReference type="Pfam" id="PF00172">
    <property type="entry name" value="Zn_clus"/>
    <property type="match status" value="1"/>
</dbReference>
<evidence type="ECO:0000313" key="3">
    <source>
        <dbReference type="EMBL" id="KAF2480822.1"/>
    </source>
</evidence>
<dbReference type="GeneID" id="54475420"/>
<dbReference type="AlphaFoldDB" id="A0A6A6PLF7"/>
<dbReference type="EMBL" id="MU001639">
    <property type="protein sequence ID" value="KAF2480822.1"/>
    <property type="molecule type" value="Genomic_DNA"/>
</dbReference>
<name>A0A6A6PLF7_9PEZI</name>
<protein>
    <recommendedName>
        <fullName evidence="2">Zn(2)-C6 fungal-type domain-containing protein</fullName>
    </recommendedName>
</protein>
<dbReference type="Gene3D" id="4.10.240.10">
    <property type="entry name" value="Zn(2)-C6 fungal-type DNA-binding domain"/>
    <property type="match status" value="1"/>
</dbReference>
<dbReference type="GO" id="GO:0000981">
    <property type="term" value="F:DNA-binding transcription factor activity, RNA polymerase II-specific"/>
    <property type="evidence" value="ECO:0007669"/>
    <property type="project" value="InterPro"/>
</dbReference>
<gene>
    <name evidence="3" type="ORF">BDY17DRAFT_302457</name>
</gene>
<feature type="domain" description="Zn(2)-C6 fungal-type" evidence="2">
    <location>
        <begin position="26"/>
        <end position="54"/>
    </location>
</feature>